<gene>
    <name evidence="3" type="ORF">HannXRQ_Chr05g0155901</name>
    <name evidence="2" type="ORF">HanXRQr2_Chr05g0227851</name>
</gene>
<keyword evidence="4" id="KW-1185">Reference proteome</keyword>
<sequence length="55" mass="6153">MPHSLSVIATSSVSLFMAITAIVVIIMDSTIHFSSSYSLYLIKSKLRWWCSNGRC</sequence>
<evidence type="ECO:0000256" key="1">
    <source>
        <dbReference type="SAM" id="Phobius"/>
    </source>
</evidence>
<organism evidence="3 4">
    <name type="scientific">Helianthus annuus</name>
    <name type="common">Common sunflower</name>
    <dbReference type="NCBI Taxonomy" id="4232"/>
    <lineage>
        <taxon>Eukaryota</taxon>
        <taxon>Viridiplantae</taxon>
        <taxon>Streptophyta</taxon>
        <taxon>Embryophyta</taxon>
        <taxon>Tracheophyta</taxon>
        <taxon>Spermatophyta</taxon>
        <taxon>Magnoliopsida</taxon>
        <taxon>eudicotyledons</taxon>
        <taxon>Gunneridae</taxon>
        <taxon>Pentapetalae</taxon>
        <taxon>asterids</taxon>
        <taxon>campanulids</taxon>
        <taxon>Asterales</taxon>
        <taxon>Asteraceae</taxon>
        <taxon>Asteroideae</taxon>
        <taxon>Heliantheae alliance</taxon>
        <taxon>Heliantheae</taxon>
        <taxon>Helianthus</taxon>
    </lineage>
</organism>
<dbReference type="EMBL" id="CM007894">
    <property type="protein sequence ID" value="OTG26188.1"/>
    <property type="molecule type" value="Genomic_DNA"/>
</dbReference>
<reference evidence="3" key="2">
    <citation type="submission" date="2017-02" db="EMBL/GenBank/DDBJ databases">
        <title>Sunflower complete genome.</title>
        <authorList>
            <person name="Langlade N."/>
            <person name="Munos S."/>
        </authorList>
    </citation>
    <scope>NUCLEOTIDE SEQUENCE [LARGE SCALE GENOMIC DNA]</scope>
    <source>
        <tissue evidence="3">Leaves</tissue>
    </source>
</reference>
<reference evidence="2 4" key="1">
    <citation type="journal article" date="2017" name="Nature">
        <title>The sunflower genome provides insights into oil metabolism, flowering and Asterid evolution.</title>
        <authorList>
            <person name="Badouin H."/>
            <person name="Gouzy J."/>
            <person name="Grassa C.J."/>
            <person name="Murat F."/>
            <person name="Staton S.E."/>
            <person name="Cottret L."/>
            <person name="Lelandais-Briere C."/>
            <person name="Owens G.L."/>
            <person name="Carrere S."/>
            <person name="Mayjonade B."/>
            <person name="Legrand L."/>
            <person name="Gill N."/>
            <person name="Kane N.C."/>
            <person name="Bowers J.E."/>
            <person name="Hubner S."/>
            <person name="Bellec A."/>
            <person name="Berard A."/>
            <person name="Berges H."/>
            <person name="Blanchet N."/>
            <person name="Boniface M.C."/>
            <person name="Brunel D."/>
            <person name="Catrice O."/>
            <person name="Chaidir N."/>
            <person name="Claudel C."/>
            <person name="Donnadieu C."/>
            <person name="Faraut T."/>
            <person name="Fievet G."/>
            <person name="Helmstetter N."/>
            <person name="King M."/>
            <person name="Knapp S.J."/>
            <person name="Lai Z."/>
            <person name="Le Paslier M.C."/>
            <person name="Lippi Y."/>
            <person name="Lorenzon L."/>
            <person name="Mandel J.R."/>
            <person name="Marage G."/>
            <person name="Marchand G."/>
            <person name="Marquand E."/>
            <person name="Bret-Mestries E."/>
            <person name="Morien E."/>
            <person name="Nambeesan S."/>
            <person name="Nguyen T."/>
            <person name="Pegot-Espagnet P."/>
            <person name="Pouilly N."/>
            <person name="Raftis F."/>
            <person name="Sallet E."/>
            <person name="Schiex T."/>
            <person name="Thomas J."/>
            <person name="Vandecasteele C."/>
            <person name="Vares D."/>
            <person name="Vear F."/>
            <person name="Vautrin S."/>
            <person name="Crespi M."/>
            <person name="Mangin B."/>
            <person name="Burke J.M."/>
            <person name="Salse J."/>
            <person name="Munos S."/>
            <person name="Vincourt P."/>
            <person name="Rieseberg L.H."/>
            <person name="Langlade N.B."/>
        </authorList>
    </citation>
    <scope>NUCLEOTIDE SEQUENCE [LARGE SCALE GENOMIC DNA]</scope>
    <source>
        <strain evidence="4">cv. SF193</strain>
        <tissue evidence="2">Leaves</tissue>
    </source>
</reference>
<reference evidence="2" key="3">
    <citation type="submission" date="2020-06" db="EMBL/GenBank/DDBJ databases">
        <title>Helianthus annuus Genome sequencing and assembly Release 2.</title>
        <authorList>
            <person name="Gouzy J."/>
            <person name="Langlade N."/>
            <person name="Munos S."/>
        </authorList>
    </citation>
    <scope>NUCLEOTIDE SEQUENCE</scope>
    <source>
        <tissue evidence="2">Leaves</tissue>
    </source>
</reference>
<name>A0A251US70_HELAN</name>
<dbReference type="EMBL" id="MNCJ02000320">
    <property type="protein sequence ID" value="KAF5806976.1"/>
    <property type="molecule type" value="Genomic_DNA"/>
</dbReference>
<evidence type="ECO:0000313" key="3">
    <source>
        <dbReference type="EMBL" id="OTG26188.1"/>
    </source>
</evidence>
<keyword evidence="1" id="KW-1133">Transmembrane helix</keyword>
<dbReference type="InParanoid" id="A0A251US70"/>
<dbReference type="Proteomes" id="UP000215914">
    <property type="component" value="Chromosome 5"/>
</dbReference>
<feature type="transmembrane region" description="Helical" evidence="1">
    <location>
        <begin position="6"/>
        <end position="27"/>
    </location>
</feature>
<protein>
    <submittedName>
        <fullName evidence="3">Uncharacterized protein</fullName>
    </submittedName>
</protein>
<keyword evidence="1" id="KW-0472">Membrane</keyword>
<proteinExistence type="predicted"/>
<accession>A0A251US70</accession>
<dbReference type="AlphaFoldDB" id="A0A251US70"/>
<keyword evidence="1" id="KW-0812">Transmembrane</keyword>
<dbReference type="Gramene" id="mRNA:HanXRQr2_Chr05g0227851">
    <property type="protein sequence ID" value="CDS:HanXRQr2_Chr05g0227851.1"/>
    <property type="gene ID" value="HanXRQr2_Chr05g0227851"/>
</dbReference>
<evidence type="ECO:0000313" key="2">
    <source>
        <dbReference type="EMBL" id="KAF5806976.1"/>
    </source>
</evidence>
<evidence type="ECO:0000313" key="4">
    <source>
        <dbReference type="Proteomes" id="UP000215914"/>
    </source>
</evidence>